<organism evidence="2">
    <name type="scientific">uncultured Friedmanniella sp</name>
    <dbReference type="NCBI Taxonomy" id="335381"/>
    <lineage>
        <taxon>Bacteria</taxon>
        <taxon>Bacillati</taxon>
        <taxon>Actinomycetota</taxon>
        <taxon>Actinomycetes</taxon>
        <taxon>Propionibacteriales</taxon>
        <taxon>Nocardioidaceae</taxon>
        <taxon>Friedmanniella</taxon>
        <taxon>environmental samples</taxon>
    </lineage>
</organism>
<gene>
    <name evidence="2" type="ORF">AVDCRST_MAG61-2676</name>
</gene>
<sequence>GPPDLRSGDRVRRRLHLRGNAAADPRRGGALPVPPGRHLGPQQQRLPPQRVADLPRRRLPPRVRHRRVRRPRPAGQPRPGRRADPGGPDRRRRAPAGGRGHHRRHLPVQEQHRQPRQLLRLPRELPDLPDRGLLQDHRRAGPVPGLPAADLRCRQGAADRPRAGVQPQSAGRAHLGERLLRDHPQPTDHQHPGRAARRPGALPAAARDRRRLQHERDHHAAQGGHRRAGAPADRGGRADARLHPGEPHPGDPGHEPGPDRPGPGGAGQRPPDLRPGAADRVLRTRRRVRGPRQPRHARHRPRAGPVGADAARGGRGQAGADRHRGRLGDQAKAAGAVRHQAPPQLRRPADRPAGPGLPRHPPRSGAVLHPRGPRPGGPGQHRTGRLPRQVGAAADHQGQAARGLHPGCAGGPQRLHRRLGPPEAERPGAADGALQGPVRGGRRTGRPADRLDASTHLL</sequence>
<dbReference type="GO" id="GO:0016874">
    <property type="term" value="F:ligase activity"/>
    <property type="evidence" value="ECO:0007669"/>
    <property type="project" value="UniProtKB-KW"/>
</dbReference>
<feature type="compositionally biased region" description="Basic and acidic residues" evidence="1">
    <location>
        <begin position="446"/>
        <end position="458"/>
    </location>
</feature>
<feature type="compositionally biased region" description="Basic residues" evidence="1">
    <location>
        <begin position="90"/>
        <end position="106"/>
    </location>
</feature>
<reference evidence="2" key="1">
    <citation type="submission" date="2020-02" db="EMBL/GenBank/DDBJ databases">
        <authorList>
            <person name="Meier V. D."/>
        </authorList>
    </citation>
    <scope>NUCLEOTIDE SEQUENCE</scope>
    <source>
        <strain evidence="2">AVDCRST_MAG61</strain>
    </source>
</reference>
<feature type="compositionally biased region" description="Basic and acidic residues" evidence="1">
    <location>
        <begin position="174"/>
        <end position="191"/>
    </location>
</feature>
<feature type="compositionally biased region" description="Basic and acidic residues" evidence="1">
    <location>
        <begin position="151"/>
        <end position="162"/>
    </location>
</feature>
<dbReference type="AlphaFoldDB" id="A0A6J4L658"/>
<feature type="compositionally biased region" description="Basic residues" evidence="1">
    <location>
        <begin position="283"/>
        <end position="302"/>
    </location>
</feature>
<feature type="compositionally biased region" description="Basic and acidic residues" evidence="1">
    <location>
        <begin position="234"/>
        <end position="258"/>
    </location>
</feature>
<evidence type="ECO:0000313" key="2">
    <source>
        <dbReference type="EMBL" id="CAA9324050.1"/>
    </source>
</evidence>
<evidence type="ECO:0000256" key="1">
    <source>
        <dbReference type="SAM" id="MobiDB-lite"/>
    </source>
</evidence>
<dbReference type="EMBL" id="CADCTT010000309">
    <property type="protein sequence ID" value="CAA9324050.1"/>
    <property type="molecule type" value="Genomic_DNA"/>
</dbReference>
<feature type="compositionally biased region" description="Low complexity" evidence="1">
    <location>
        <begin position="41"/>
        <end position="52"/>
    </location>
</feature>
<feature type="non-terminal residue" evidence="2">
    <location>
        <position position="458"/>
    </location>
</feature>
<feature type="compositionally biased region" description="Basic and acidic residues" evidence="1">
    <location>
        <begin position="1"/>
        <end position="10"/>
    </location>
</feature>
<feature type="compositionally biased region" description="Basic and acidic residues" evidence="1">
    <location>
        <begin position="121"/>
        <end position="139"/>
    </location>
</feature>
<feature type="non-terminal residue" evidence="2">
    <location>
        <position position="1"/>
    </location>
</feature>
<keyword evidence="2" id="KW-0436">Ligase</keyword>
<name>A0A6J4L658_9ACTN</name>
<feature type="compositionally biased region" description="Basic residues" evidence="1">
    <location>
        <begin position="57"/>
        <end position="72"/>
    </location>
</feature>
<feature type="compositionally biased region" description="Basic and acidic residues" evidence="1">
    <location>
        <begin position="320"/>
        <end position="329"/>
    </location>
</feature>
<protein>
    <submittedName>
        <fullName evidence="2">Pup ligase PafA, possible component of postulated heterodimer PafA-PafA</fullName>
    </submittedName>
</protein>
<accession>A0A6J4L658</accession>
<proteinExistence type="predicted"/>
<feature type="region of interest" description="Disordered" evidence="1">
    <location>
        <begin position="1"/>
        <end position="458"/>
    </location>
</feature>